<organism evidence="1">
    <name type="scientific">marine sediment metagenome</name>
    <dbReference type="NCBI Taxonomy" id="412755"/>
    <lineage>
        <taxon>unclassified sequences</taxon>
        <taxon>metagenomes</taxon>
        <taxon>ecological metagenomes</taxon>
    </lineage>
</organism>
<feature type="non-terminal residue" evidence="1">
    <location>
        <position position="1"/>
    </location>
</feature>
<evidence type="ECO:0000313" key="1">
    <source>
        <dbReference type="EMBL" id="GAH19217.1"/>
    </source>
</evidence>
<sequence>YWADGTFGCEEGHVIAYTNDNIFWWYGDRASHNEHRKDT</sequence>
<reference evidence="1" key="1">
    <citation type="journal article" date="2014" name="Front. Microbiol.">
        <title>High frequency of phylogenetically diverse reductive dehalogenase-homologous genes in deep subseafloor sedimentary metagenomes.</title>
        <authorList>
            <person name="Kawai M."/>
            <person name="Futagami T."/>
            <person name="Toyoda A."/>
            <person name="Takaki Y."/>
            <person name="Nishi S."/>
            <person name="Hori S."/>
            <person name="Arai W."/>
            <person name="Tsubouchi T."/>
            <person name="Morono Y."/>
            <person name="Uchiyama I."/>
            <person name="Ito T."/>
            <person name="Fujiyama A."/>
            <person name="Inagaki F."/>
            <person name="Takami H."/>
        </authorList>
    </citation>
    <scope>NUCLEOTIDE SEQUENCE</scope>
    <source>
        <strain evidence="1">Expedition CK06-06</strain>
    </source>
</reference>
<comment type="caution">
    <text evidence="1">The sequence shown here is derived from an EMBL/GenBank/DDBJ whole genome shotgun (WGS) entry which is preliminary data.</text>
</comment>
<gene>
    <name evidence="1" type="ORF">S03H2_01075</name>
</gene>
<name>X1DGA3_9ZZZZ</name>
<proteinExistence type="predicted"/>
<dbReference type="AlphaFoldDB" id="X1DGA3"/>
<accession>X1DGA3</accession>
<protein>
    <submittedName>
        <fullName evidence="1">Uncharacterized protein</fullName>
    </submittedName>
</protein>
<dbReference type="EMBL" id="BARU01000289">
    <property type="protein sequence ID" value="GAH19217.1"/>
    <property type="molecule type" value="Genomic_DNA"/>
</dbReference>